<dbReference type="OrthoDB" id="3540210at2759"/>
<evidence type="ECO:0000313" key="4">
    <source>
        <dbReference type="Proteomes" id="UP000800041"/>
    </source>
</evidence>
<evidence type="ECO:0000256" key="1">
    <source>
        <dbReference type="SAM" id="MobiDB-lite"/>
    </source>
</evidence>
<keyword evidence="2" id="KW-0472">Membrane</keyword>
<accession>A0A6G1H5B6</accession>
<name>A0A6G1H5B6_9PEZI</name>
<proteinExistence type="predicted"/>
<feature type="compositionally biased region" description="Polar residues" evidence="1">
    <location>
        <begin position="694"/>
        <end position="719"/>
    </location>
</feature>
<evidence type="ECO:0000313" key="3">
    <source>
        <dbReference type="EMBL" id="KAF1988411.1"/>
    </source>
</evidence>
<dbReference type="EMBL" id="ML977148">
    <property type="protein sequence ID" value="KAF1988411.1"/>
    <property type="molecule type" value="Genomic_DNA"/>
</dbReference>
<feature type="transmembrane region" description="Helical" evidence="2">
    <location>
        <begin position="117"/>
        <end position="137"/>
    </location>
</feature>
<keyword evidence="4" id="KW-1185">Reference proteome</keyword>
<organism evidence="3 4">
    <name type="scientific">Aulographum hederae CBS 113979</name>
    <dbReference type="NCBI Taxonomy" id="1176131"/>
    <lineage>
        <taxon>Eukaryota</taxon>
        <taxon>Fungi</taxon>
        <taxon>Dikarya</taxon>
        <taxon>Ascomycota</taxon>
        <taxon>Pezizomycotina</taxon>
        <taxon>Dothideomycetes</taxon>
        <taxon>Pleosporomycetidae</taxon>
        <taxon>Aulographales</taxon>
        <taxon>Aulographaceae</taxon>
    </lineage>
</organism>
<evidence type="ECO:0000256" key="2">
    <source>
        <dbReference type="SAM" id="Phobius"/>
    </source>
</evidence>
<keyword evidence="2" id="KW-1133">Transmembrane helix</keyword>
<feature type="transmembrane region" description="Helical" evidence="2">
    <location>
        <begin position="572"/>
        <end position="594"/>
    </location>
</feature>
<reference evidence="3" key="1">
    <citation type="journal article" date="2020" name="Stud. Mycol.">
        <title>101 Dothideomycetes genomes: a test case for predicting lifestyles and emergence of pathogens.</title>
        <authorList>
            <person name="Haridas S."/>
            <person name="Albert R."/>
            <person name="Binder M."/>
            <person name="Bloem J."/>
            <person name="Labutti K."/>
            <person name="Salamov A."/>
            <person name="Andreopoulos B."/>
            <person name="Baker S."/>
            <person name="Barry K."/>
            <person name="Bills G."/>
            <person name="Bluhm B."/>
            <person name="Cannon C."/>
            <person name="Castanera R."/>
            <person name="Culley D."/>
            <person name="Daum C."/>
            <person name="Ezra D."/>
            <person name="Gonzalez J."/>
            <person name="Henrissat B."/>
            <person name="Kuo A."/>
            <person name="Liang C."/>
            <person name="Lipzen A."/>
            <person name="Lutzoni F."/>
            <person name="Magnuson J."/>
            <person name="Mondo S."/>
            <person name="Nolan M."/>
            <person name="Ohm R."/>
            <person name="Pangilinan J."/>
            <person name="Park H.-J."/>
            <person name="Ramirez L."/>
            <person name="Alfaro M."/>
            <person name="Sun H."/>
            <person name="Tritt A."/>
            <person name="Yoshinaga Y."/>
            <person name="Zwiers L.-H."/>
            <person name="Turgeon B."/>
            <person name="Goodwin S."/>
            <person name="Spatafora J."/>
            <person name="Crous P."/>
            <person name="Grigoriev I."/>
        </authorList>
    </citation>
    <scope>NUCLEOTIDE SEQUENCE</scope>
    <source>
        <strain evidence="3">CBS 113979</strain>
    </source>
</reference>
<gene>
    <name evidence="3" type="ORF">K402DRAFT_461837</name>
</gene>
<feature type="transmembrane region" description="Helical" evidence="2">
    <location>
        <begin position="41"/>
        <end position="61"/>
    </location>
</feature>
<sequence length="719" mass="79924">MTTSIGQRVVLSGVHIGSWTNWSHGRLLGATVTLTQRDGGLLTAFLALFISFTGTCFWRLVCYAIHSWLSSEGAQDGLYHQRQALLRNTTSASAGSWSLASLTFAWRNHAPRVYRRVLPLVVFATLSSACFGVAGIFSSRTATLIGNEVLVSSKNCGFIDPSANTNMSETLTILYPYLSRRLVASANYAQQCYRDLSARSECSIYVKPRLSVLVNTNASCPFEEKICRNRYNNLYLDSGFLDSHSDFGWNAPKEDRILYRTVLHCAPLKNHGYSRMIHLNQTEEGNQPAGSSILRFDYGPSRILKLNGTYQRPYVDIKKAYDIGTFDAMTPQYSLQVVWAGRTLDDKGQFRLSKNSQFEPIPELYRDDDDVQLYFLASDYVMFSAPADDDWFSAHKYEIDLKSSRDAGQVPGYSSDDPARAVGCAFQTQFCNPNLPESERCSPLGNSGLSSATIAKLWKTEESRSRIAYLSGVLGPSSSNTADVVAVLGASALTASESKVNKLQGRLPDNQWQLEFQHWFSIMLADTQKMFVYVATGPSDPATLPWLVRQEDEAAARYCQEQKILSADHTSFSILGLAITLSVGGIVIVLSYTAEPLVQRLQRWRKLDAYSRVEWTTNGTIQLQRLAHEQLGLGTWSRTDQDYPITENGDILGLLDLSDITHPRLKAPPTSWHDVVDDDLEERTTLDTGELTGSRSDANSPSQADATKRQASNNSLHVT</sequence>
<dbReference type="AlphaFoldDB" id="A0A6G1H5B6"/>
<feature type="region of interest" description="Disordered" evidence="1">
    <location>
        <begin position="686"/>
        <end position="719"/>
    </location>
</feature>
<keyword evidence="2" id="KW-0812">Transmembrane</keyword>
<protein>
    <submittedName>
        <fullName evidence="3">Uncharacterized protein</fullName>
    </submittedName>
</protein>
<dbReference type="Proteomes" id="UP000800041">
    <property type="component" value="Unassembled WGS sequence"/>
</dbReference>